<accession>A0ACB0JID5</accession>
<keyword evidence="2" id="KW-1185">Reference proteome</keyword>
<evidence type="ECO:0000313" key="2">
    <source>
        <dbReference type="Proteomes" id="UP001177021"/>
    </source>
</evidence>
<organism evidence="1 2">
    <name type="scientific">Trifolium pratense</name>
    <name type="common">Red clover</name>
    <dbReference type="NCBI Taxonomy" id="57577"/>
    <lineage>
        <taxon>Eukaryota</taxon>
        <taxon>Viridiplantae</taxon>
        <taxon>Streptophyta</taxon>
        <taxon>Embryophyta</taxon>
        <taxon>Tracheophyta</taxon>
        <taxon>Spermatophyta</taxon>
        <taxon>Magnoliopsida</taxon>
        <taxon>eudicotyledons</taxon>
        <taxon>Gunneridae</taxon>
        <taxon>Pentapetalae</taxon>
        <taxon>rosids</taxon>
        <taxon>fabids</taxon>
        <taxon>Fabales</taxon>
        <taxon>Fabaceae</taxon>
        <taxon>Papilionoideae</taxon>
        <taxon>50 kb inversion clade</taxon>
        <taxon>NPAAA clade</taxon>
        <taxon>Hologalegina</taxon>
        <taxon>IRL clade</taxon>
        <taxon>Trifolieae</taxon>
        <taxon>Trifolium</taxon>
    </lineage>
</organism>
<gene>
    <name evidence="1" type="ORF">MILVUS5_LOCUS12800</name>
</gene>
<protein>
    <submittedName>
        <fullName evidence="1">Uncharacterized protein</fullName>
    </submittedName>
</protein>
<dbReference type="EMBL" id="CASHSV030000034">
    <property type="protein sequence ID" value="CAJ2643606.1"/>
    <property type="molecule type" value="Genomic_DNA"/>
</dbReference>
<name>A0ACB0JID5_TRIPR</name>
<sequence length="148" mass="17288">MKNPRYRDSQPPQQPPQCSDVLAASPPPSLHPKGENSLKETVMGVALSLWCILGDWFDLIFVYINFEIWCWKCRKTYPSLKEKLYRFSVFKKSFEENDSMPNGLGDLTVDEFLLRFGCYEDSDSENEFYESFNSDSEDEYFSLLFSLD</sequence>
<dbReference type="Proteomes" id="UP001177021">
    <property type="component" value="Unassembled WGS sequence"/>
</dbReference>
<comment type="caution">
    <text evidence="1">The sequence shown here is derived from an EMBL/GenBank/DDBJ whole genome shotgun (WGS) entry which is preliminary data.</text>
</comment>
<evidence type="ECO:0000313" key="1">
    <source>
        <dbReference type="EMBL" id="CAJ2643606.1"/>
    </source>
</evidence>
<proteinExistence type="predicted"/>
<reference evidence="1" key="1">
    <citation type="submission" date="2023-10" db="EMBL/GenBank/DDBJ databases">
        <authorList>
            <person name="Rodriguez Cubillos JULIANA M."/>
            <person name="De Vega J."/>
        </authorList>
    </citation>
    <scope>NUCLEOTIDE SEQUENCE</scope>
</reference>